<comment type="similarity">
    <text evidence="3">Belongs to the radical SAM superfamily. 7-carboxy-7-deazaguanine synthase family.</text>
</comment>
<dbReference type="EMBL" id="CP027306">
    <property type="protein sequence ID" value="AXE82551.1"/>
    <property type="molecule type" value="Genomic_DNA"/>
</dbReference>
<dbReference type="PANTHER" id="PTHR42836">
    <property type="entry name" value="7-CARBOXY-7-DEAZAGUANINE SYNTHASE"/>
    <property type="match status" value="1"/>
</dbReference>
<feature type="binding site" evidence="3">
    <location>
        <position position="59"/>
    </location>
    <ligand>
        <name>Mg(2+)</name>
        <dbReference type="ChEBI" id="CHEBI:18420"/>
    </ligand>
</feature>
<dbReference type="PANTHER" id="PTHR42836:SF1">
    <property type="entry name" value="7-CARBOXY-7-DEAZAGUANINE SYNTHASE"/>
    <property type="match status" value="1"/>
</dbReference>
<comment type="cofactor">
    <cofactor evidence="3">
        <name>[4Fe-4S] cluster</name>
        <dbReference type="ChEBI" id="CHEBI:49883"/>
    </cofactor>
    <text evidence="3">Binds 1 [4Fe-4S] cluster. The cluster is coordinated with 3 cysteines and an exchangeable S-adenosyl-L-methionine.</text>
</comment>
<evidence type="ECO:0000259" key="4">
    <source>
        <dbReference type="SMART" id="SM00305"/>
    </source>
</evidence>
<keyword evidence="3" id="KW-0671">Queuosine biosynthesis</keyword>
<dbReference type="GO" id="GO:1904047">
    <property type="term" value="F:S-adenosyl-L-methionine binding"/>
    <property type="evidence" value="ECO:0007669"/>
    <property type="project" value="UniProtKB-UniRule"/>
</dbReference>
<keyword evidence="3" id="KW-0460">Magnesium</keyword>
<comment type="catalytic activity">
    <reaction evidence="3">
        <text>6-carboxy-5,6,7,8-tetrahydropterin + H(+) = 7-carboxy-7-carbaguanine + NH4(+)</text>
        <dbReference type="Rhea" id="RHEA:27974"/>
        <dbReference type="ChEBI" id="CHEBI:15378"/>
        <dbReference type="ChEBI" id="CHEBI:28938"/>
        <dbReference type="ChEBI" id="CHEBI:61032"/>
        <dbReference type="ChEBI" id="CHEBI:61036"/>
        <dbReference type="EC" id="4.3.99.3"/>
    </reaction>
</comment>
<dbReference type="EC" id="4.3.99.3" evidence="3"/>
<dbReference type="GO" id="GO:0008616">
    <property type="term" value="P:tRNA queuosine(34) biosynthetic process"/>
    <property type="evidence" value="ECO:0007669"/>
    <property type="project" value="UniProtKB-UniRule"/>
</dbReference>
<evidence type="ECO:0000313" key="5">
    <source>
        <dbReference type="EMBL" id="AXE82551.1"/>
    </source>
</evidence>
<feature type="binding site" evidence="3">
    <location>
        <position position="97"/>
    </location>
    <ligand>
        <name>substrate</name>
    </ligand>
</feature>
<dbReference type="InterPro" id="IPR024924">
    <property type="entry name" value="7-CO-7-deazaguanine_synth-like"/>
</dbReference>
<keyword evidence="3" id="KW-0411">Iron-sulfur</keyword>
<feature type="domain" description="Hint" evidence="4">
    <location>
        <begin position="18"/>
        <end position="62"/>
    </location>
</feature>
<dbReference type="GO" id="GO:0016840">
    <property type="term" value="F:carbon-nitrogen lyase activity"/>
    <property type="evidence" value="ECO:0007669"/>
    <property type="project" value="UniProtKB-UniRule"/>
</dbReference>
<keyword evidence="3" id="KW-0479">Metal-binding</keyword>
<dbReference type="Proteomes" id="UP000252698">
    <property type="component" value="Chromosome"/>
</dbReference>
<dbReference type="InterPro" id="IPR003586">
    <property type="entry name" value="Hint_dom_C"/>
</dbReference>
<evidence type="ECO:0000256" key="2">
    <source>
        <dbReference type="ARBA" id="ARBA00023239"/>
    </source>
</evidence>
<dbReference type="AlphaFoldDB" id="A0A2Z5JQ07"/>
<accession>A0A2Z5JQ07</accession>
<comment type="caution">
    <text evidence="3">Lacks conserved residue(s) required for the propagation of feature annotation.</text>
</comment>
<keyword evidence="2 3" id="KW-0456">Lyase</keyword>
<dbReference type="InterPro" id="IPR058240">
    <property type="entry name" value="rSAM_sf"/>
</dbReference>
<dbReference type="HAMAP" id="MF_00917">
    <property type="entry name" value="QueE"/>
    <property type="match status" value="1"/>
</dbReference>
<keyword evidence="3" id="KW-0949">S-adenosyl-L-methionine</keyword>
<dbReference type="PROSITE" id="PS50818">
    <property type="entry name" value="INTEIN_C_TER"/>
    <property type="match status" value="1"/>
</dbReference>
<evidence type="ECO:0000256" key="3">
    <source>
        <dbReference type="HAMAP-Rule" id="MF_00917"/>
    </source>
</evidence>
<feature type="binding site" evidence="3">
    <location>
        <begin position="148"/>
        <end position="150"/>
    </location>
    <ligand>
        <name>S-adenosyl-L-methionine</name>
        <dbReference type="ChEBI" id="CHEBI:59789"/>
    </ligand>
</feature>
<organism evidence="5 6">
    <name type="scientific">Streptomyces atratus</name>
    <dbReference type="NCBI Taxonomy" id="1893"/>
    <lineage>
        <taxon>Bacteria</taxon>
        <taxon>Bacillati</taxon>
        <taxon>Actinomycetota</taxon>
        <taxon>Actinomycetes</taxon>
        <taxon>Kitasatosporales</taxon>
        <taxon>Streptomycetaceae</taxon>
        <taxon>Streptomyces</taxon>
    </lineage>
</organism>
<feature type="binding site" evidence="3">
    <location>
        <position position="99"/>
    </location>
    <ligand>
        <name>S-adenosyl-L-methionine</name>
        <dbReference type="ChEBI" id="CHEBI:59789"/>
    </ligand>
</feature>
<comment type="subunit">
    <text evidence="3">Homodimer.</text>
</comment>
<dbReference type="GO" id="GO:0000287">
    <property type="term" value="F:magnesium ion binding"/>
    <property type="evidence" value="ECO:0007669"/>
    <property type="project" value="UniProtKB-UniRule"/>
</dbReference>
<evidence type="ECO:0000313" key="6">
    <source>
        <dbReference type="Proteomes" id="UP000252698"/>
    </source>
</evidence>
<dbReference type="GO" id="GO:0051539">
    <property type="term" value="F:4 iron, 4 sulfur cluster binding"/>
    <property type="evidence" value="ECO:0007669"/>
    <property type="project" value="UniProtKB-UniRule"/>
</dbReference>
<feature type="binding site" evidence="3">
    <location>
        <position position="57"/>
    </location>
    <ligand>
        <name>[4Fe-4S] cluster</name>
        <dbReference type="ChEBI" id="CHEBI:49883"/>
        <note>4Fe-4S-S-AdoMet</note>
    </ligand>
</feature>
<dbReference type="Gene3D" id="3.20.20.70">
    <property type="entry name" value="Aldolase class I"/>
    <property type="match status" value="1"/>
</dbReference>
<dbReference type="SMART" id="SM00305">
    <property type="entry name" value="HintC"/>
    <property type="match status" value="1"/>
</dbReference>
<dbReference type="InterPro" id="IPR030934">
    <property type="entry name" value="Intein_C"/>
</dbReference>
<keyword evidence="3" id="KW-0408">Iron</keyword>
<proteinExistence type="inferred from homology"/>
<comment type="pathway">
    <text evidence="3">Purine metabolism; 7-cyano-7-deazaguanine biosynthesis.</text>
</comment>
<reference evidence="5 6" key="1">
    <citation type="journal article" date="2018" name="Front. Microbiol.">
        <title>Genome Sequencing of Streptomyces atratus SCSIOZH16 and Activation Production of Nocardamine via Metabolic Engineering.</title>
        <authorList>
            <person name="Li Y."/>
            <person name="Zhang C."/>
            <person name="Liu C."/>
            <person name="Ju J."/>
            <person name="Ma J."/>
        </authorList>
    </citation>
    <scope>NUCLEOTIDE SEQUENCE [LARGE SCALE GENOMIC DNA]</scope>
    <source>
        <strain evidence="5 6">SCSIO_ZH16</strain>
    </source>
</reference>
<comment type="cofactor">
    <cofactor evidence="3">
        <name>S-adenosyl-L-methionine</name>
        <dbReference type="ChEBI" id="CHEBI:59789"/>
    </cofactor>
    <text evidence="3">Binds 1 S-adenosyl-L-methionine per subunit.</text>
</comment>
<name>A0A2Z5JQ07_STRAR</name>
<dbReference type="SUPFAM" id="SSF102114">
    <property type="entry name" value="Radical SAM enzymes"/>
    <property type="match status" value="1"/>
</dbReference>
<keyword evidence="1 3" id="KW-0004">4Fe-4S</keyword>
<gene>
    <name evidence="3" type="primary">queE</name>
    <name evidence="5" type="ORF">C5746_02565</name>
</gene>
<dbReference type="UniPathway" id="UPA00391"/>
<comment type="function">
    <text evidence="3">Catalyzes the complex heterocyclic radical-mediated conversion of 6-carboxy-5,6,7,8-tetrahydropterin (CPH4) to 7-carboxy-7-deazaguanine (CDG), a step common to the biosynthetic pathways of all 7-deazapurine-containing compounds.</text>
</comment>
<protein>
    <recommendedName>
        <fullName evidence="3">7-carboxy-7-deazaguanine synthase</fullName>
        <shortName evidence="3">CDG synthase</shortName>
        <ecNumber evidence="3">4.3.99.3</ecNumber>
    </recommendedName>
    <alternativeName>
        <fullName evidence="3">Queuosine biosynthesis protein QueE</fullName>
    </alternativeName>
</protein>
<comment type="cofactor">
    <cofactor evidence="3">
        <name>Mg(2+)</name>
        <dbReference type="ChEBI" id="CHEBI:18420"/>
    </cofactor>
</comment>
<dbReference type="KEGG" id="sata:C5746_02565"/>
<sequence>MVGATPAKGSALAKALGRAPNNAREVISVEDAGEGEVVALTTSTGNYIAEGWLVHNCDTPYTWDASRFDLRKELTRRPVPELVDRLLDGAPGIVVITGGEPLLHQRRPGWTALLDALTTAGVEIEVEANGTLVPSPYTAEHVTRFNVSPKLDHAGDPEDKRIRPEALAVLVATGRAAFKFVCRTPADVDQVAAHASTLGLPAHTVWVMPEGTTTAELDDRLRTIADPAIAAGFNLTTRLHVHAWGDERAR</sequence>
<evidence type="ECO:0000256" key="1">
    <source>
        <dbReference type="ARBA" id="ARBA00022485"/>
    </source>
</evidence>
<dbReference type="InterPro" id="IPR013785">
    <property type="entry name" value="Aldolase_TIM"/>
</dbReference>